<keyword evidence="1" id="KW-0812">Transmembrane</keyword>
<evidence type="ECO:0000313" key="3">
    <source>
        <dbReference type="Proteomes" id="UP000441586"/>
    </source>
</evidence>
<protein>
    <submittedName>
        <fullName evidence="2">Uncharacterized protein</fullName>
    </submittedName>
</protein>
<dbReference type="RefSeq" id="WP_158976809.1">
    <property type="nucleotide sequence ID" value="NZ_WSFO01000001.1"/>
</dbReference>
<organism evidence="2 3">
    <name type="scientific">Parasedimentitalea maritima</name>
    <dbReference type="NCBI Taxonomy" id="2578117"/>
    <lineage>
        <taxon>Bacteria</taxon>
        <taxon>Pseudomonadati</taxon>
        <taxon>Pseudomonadota</taxon>
        <taxon>Alphaproteobacteria</taxon>
        <taxon>Rhodobacterales</taxon>
        <taxon>Paracoccaceae</taxon>
        <taxon>Parasedimentitalea</taxon>
    </lineage>
</organism>
<evidence type="ECO:0000313" key="2">
    <source>
        <dbReference type="EMBL" id="KAE9632681.1"/>
    </source>
</evidence>
<dbReference type="Proteomes" id="UP000441586">
    <property type="component" value="Unassembled WGS sequence"/>
</dbReference>
<accession>A0A6A4RNX5</accession>
<proteinExistence type="predicted"/>
<comment type="caution">
    <text evidence="2">The sequence shown here is derived from an EMBL/GenBank/DDBJ whole genome shotgun (WGS) entry which is preliminary data.</text>
</comment>
<dbReference type="EMBL" id="WSFO01000001">
    <property type="protein sequence ID" value="KAE9632681.1"/>
    <property type="molecule type" value="Genomic_DNA"/>
</dbReference>
<keyword evidence="1" id="KW-1133">Transmembrane helix</keyword>
<feature type="transmembrane region" description="Helical" evidence="1">
    <location>
        <begin position="36"/>
        <end position="59"/>
    </location>
</feature>
<sequence>MRKTRDQSSLLKGQRDIADKFGWGDIERFKQSRAALAAQVWIMRAVTLAAFCFTCWHAASAVNF</sequence>
<reference evidence="2 3" key="1">
    <citation type="submission" date="2019-12" db="EMBL/GenBank/DDBJ databases">
        <authorList>
            <person name="Zhang Y.-J."/>
        </authorList>
    </citation>
    <scope>NUCLEOTIDE SEQUENCE [LARGE SCALE GENOMIC DNA]</scope>
    <source>
        <strain evidence="2 3">H18S-6</strain>
    </source>
</reference>
<gene>
    <name evidence="2" type="ORF">GP644_02605</name>
</gene>
<keyword evidence="1" id="KW-0472">Membrane</keyword>
<evidence type="ECO:0000256" key="1">
    <source>
        <dbReference type="SAM" id="Phobius"/>
    </source>
</evidence>
<name>A0A6A4RNX5_9RHOB</name>
<dbReference type="AlphaFoldDB" id="A0A6A4RNX5"/>